<accession>A0A0F8VCV1</accession>
<organism evidence="1">
    <name type="scientific">marine sediment metagenome</name>
    <dbReference type="NCBI Taxonomy" id="412755"/>
    <lineage>
        <taxon>unclassified sequences</taxon>
        <taxon>metagenomes</taxon>
        <taxon>ecological metagenomes</taxon>
    </lineage>
</organism>
<name>A0A0F8VCV1_9ZZZZ</name>
<gene>
    <name evidence="1" type="ORF">LCGC14_2119330</name>
</gene>
<dbReference type="EMBL" id="LAZR01070335">
    <property type="protein sequence ID" value="KKK42333.1"/>
    <property type="molecule type" value="Genomic_DNA"/>
</dbReference>
<sequence length="50" mass="5922">MAKTMERKVFINKNNKQLNVSLSKKQIRKINPKIKFGENLFVKLSVFNKK</sequence>
<comment type="caution">
    <text evidence="1">The sequence shown here is derived from an EMBL/GenBank/DDBJ whole genome shotgun (WGS) entry which is preliminary data.</text>
</comment>
<dbReference type="AlphaFoldDB" id="A0A0F8VCV1"/>
<reference evidence="1" key="1">
    <citation type="journal article" date="2015" name="Nature">
        <title>Complex archaea that bridge the gap between prokaryotes and eukaryotes.</title>
        <authorList>
            <person name="Spang A."/>
            <person name="Saw J.H."/>
            <person name="Jorgensen S.L."/>
            <person name="Zaremba-Niedzwiedzka K."/>
            <person name="Martijn J."/>
            <person name="Lind A.E."/>
            <person name="van Eijk R."/>
            <person name="Schleper C."/>
            <person name="Guy L."/>
            <person name="Ettema T.J."/>
        </authorList>
    </citation>
    <scope>NUCLEOTIDE SEQUENCE</scope>
</reference>
<evidence type="ECO:0000313" key="1">
    <source>
        <dbReference type="EMBL" id="KKK42333.1"/>
    </source>
</evidence>
<proteinExistence type="predicted"/>
<protein>
    <submittedName>
        <fullName evidence="1">Uncharacterized protein</fullName>
    </submittedName>
</protein>